<accession>A0A2S9YWN0</accession>
<sequence>MGEDAGRLALRGRERAVVGLDREILAGLHRLGVLALGQLARGQHRLRLWVVLLGPQLPLLGPDVGGLAGLGAALGLGLTDLVFGRGPALGAVARLDLAGLGDPRVLSEVGDLGAGLLGDLAIDVGQIVGVFVGLRVVELVELLDHLHVLRERLDLLGRRLLGLGLLRWIGLGLGFLDLGLGLGLFDLGLDDLPVRLFCFDLGLRLGLLDLGLGLGRRIGLGQLDDQNLFVFALERLGLEQRDGASDRDEVGHARPQ</sequence>
<protein>
    <submittedName>
        <fullName evidence="1">Uncharacterized protein</fullName>
    </submittedName>
</protein>
<name>A0A2S9YWN0_9BACT</name>
<evidence type="ECO:0000313" key="1">
    <source>
        <dbReference type="EMBL" id="PRQ09459.1"/>
    </source>
</evidence>
<organism evidence="1 2">
    <name type="scientific">Enhygromyxa salina</name>
    <dbReference type="NCBI Taxonomy" id="215803"/>
    <lineage>
        <taxon>Bacteria</taxon>
        <taxon>Pseudomonadati</taxon>
        <taxon>Myxococcota</taxon>
        <taxon>Polyangia</taxon>
        <taxon>Nannocystales</taxon>
        <taxon>Nannocystaceae</taxon>
        <taxon>Enhygromyxa</taxon>
    </lineage>
</organism>
<evidence type="ECO:0000313" key="2">
    <source>
        <dbReference type="Proteomes" id="UP000238823"/>
    </source>
</evidence>
<comment type="caution">
    <text evidence="1">The sequence shown here is derived from an EMBL/GenBank/DDBJ whole genome shotgun (WGS) entry which is preliminary data.</text>
</comment>
<gene>
    <name evidence="1" type="ORF">ENSA7_08240</name>
</gene>
<reference evidence="1 2" key="1">
    <citation type="submission" date="2018-03" db="EMBL/GenBank/DDBJ databases">
        <title>Draft Genome Sequences of the Obligatory Marine Myxobacteria Enhygromyxa salina SWB007.</title>
        <authorList>
            <person name="Poehlein A."/>
            <person name="Moghaddam J.A."/>
            <person name="Harms H."/>
            <person name="Alanjari M."/>
            <person name="Koenig G.M."/>
            <person name="Daniel R."/>
            <person name="Schaeberle T.F."/>
        </authorList>
    </citation>
    <scope>NUCLEOTIDE SEQUENCE [LARGE SCALE GENOMIC DNA]</scope>
    <source>
        <strain evidence="1 2">SWB007</strain>
    </source>
</reference>
<proteinExistence type="predicted"/>
<dbReference type="EMBL" id="PVNL01000021">
    <property type="protein sequence ID" value="PRQ09459.1"/>
    <property type="molecule type" value="Genomic_DNA"/>
</dbReference>
<dbReference type="AlphaFoldDB" id="A0A2S9YWN0"/>
<dbReference type="Proteomes" id="UP000238823">
    <property type="component" value="Unassembled WGS sequence"/>
</dbReference>